<organism evidence="3 4">
    <name type="scientific">Pilimelia terevasa</name>
    <dbReference type="NCBI Taxonomy" id="53372"/>
    <lineage>
        <taxon>Bacteria</taxon>
        <taxon>Bacillati</taxon>
        <taxon>Actinomycetota</taxon>
        <taxon>Actinomycetes</taxon>
        <taxon>Micromonosporales</taxon>
        <taxon>Micromonosporaceae</taxon>
        <taxon>Pilimelia</taxon>
    </lineage>
</organism>
<evidence type="ECO:0000256" key="1">
    <source>
        <dbReference type="SAM" id="MobiDB-lite"/>
    </source>
</evidence>
<dbReference type="RefSeq" id="WP_189115488.1">
    <property type="nucleotide sequence ID" value="NZ_BMQC01000016.1"/>
</dbReference>
<name>A0A8J3BRE4_9ACTN</name>
<dbReference type="AlphaFoldDB" id="A0A8J3BRE4"/>
<dbReference type="EMBL" id="BMQC01000016">
    <property type="protein sequence ID" value="GGK39828.1"/>
    <property type="molecule type" value="Genomic_DNA"/>
</dbReference>
<accession>A0A8J3BRE4</accession>
<feature type="compositionally biased region" description="Low complexity" evidence="1">
    <location>
        <begin position="130"/>
        <end position="151"/>
    </location>
</feature>
<sequence length="165" mass="17602">MRHDGWSIAGVVGLTVLGAASPAPAAVGAPEAQFVAGAAVVGDCRHRTVVTAPSDGQRLLVNFRDLAVATDDSTASAGALCIVEFRVERPAGWAFTIPGWGFDGALRLREDAVGQLTSSYYFREGTPRWRCSSSRPPRRPTGTTGRSTATRPGRRASSRRWSNFI</sequence>
<dbReference type="Proteomes" id="UP000662200">
    <property type="component" value="Unassembled WGS sequence"/>
</dbReference>
<feature type="signal peptide" evidence="2">
    <location>
        <begin position="1"/>
        <end position="25"/>
    </location>
</feature>
<keyword evidence="2" id="KW-0732">Signal</keyword>
<comment type="caution">
    <text evidence="3">The sequence shown here is derived from an EMBL/GenBank/DDBJ whole genome shotgun (WGS) entry which is preliminary data.</text>
</comment>
<evidence type="ECO:0000313" key="3">
    <source>
        <dbReference type="EMBL" id="GGK39828.1"/>
    </source>
</evidence>
<proteinExistence type="predicted"/>
<dbReference type="Pfam" id="PF14273">
    <property type="entry name" value="DUF4360"/>
    <property type="match status" value="1"/>
</dbReference>
<gene>
    <name evidence="3" type="ORF">GCM10010124_35590</name>
</gene>
<feature type="region of interest" description="Disordered" evidence="1">
    <location>
        <begin position="130"/>
        <end position="165"/>
    </location>
</feature>
<reference evidence="3" key="2">
    <citation type="submission" date="2020-09" db="EMBL/GenBank/DDBJ databases">
        <authorList>
            <person name="Sun Q."/>
            <person name="Ohkuma M."/>
        </authorList>
    </citation>
    <scope>NUCLEOTIDE SEQUENCE</scope>
    <source>
        <strain evidence="3">JCM 3091</strain>
    </source>
</reference>
<keyword evidence="4" id="KW-1185">Reference proteome</keyword>
<protein>
    <submittedName>
        <fullName evidence="3">Uncharacterized protein</fullName>
    </submittedName>
</protein>
<feature type="chain" id="PRO_5035150405" evidence="2">
    <location>
        <begin position="26"/>
        <end position="165"/>
    </location>
</feature>
<reference evidence="3" key="1">
    <citation type="journal article" date="2014" name="Int. J. Syst. Evol. Microbiol.">
        <title>Complete genome sequence of Corynebacterium casei LMG S-19264T (=DSM 44701T), isolated from a smear-ripened cheese.</title>
        <authorList>
            <consortium name="US DOE Joint Genome Institute (JGI-PGF)"/>
            <person name="Walter F."/>
            <person name="Albersmeier A."/>
            <person name="Kalinowski J."/>
            <person name="Ruckert C."/>
        </authorList>
    </citation>
    <scope>NUCLEOTIDE SEQUENCE</scope>
    <source>
        <strain evidence="3">JCM 3091</strain>
    </source>
</reference>
<evidence type="ECO:0000313" key="4">
    <source>
        <dbReference type="Proteomes" id="UP000662200"/>
    </source>
</evidence>
<evidence type="ECO:0000256" key="2">
    <source>
        <dbReference type="SAM" id="SignalP"/>
    </source>
</evidence>
<dbReference type="InterPro" id="IPR025649">
    <property type="entry name" value="DUF4360"/>
</dbReference>